<proteinExistence type="predicted"/>
<evidence type="ECO:0000313" key="2">
    <source>
        <dbReference type="Proteomes" id="UP000319931"/>
    </source>
</evidence>
<dbReference type="PANTHER" id="PTHR36154">
    <property type="entry name" value="DNA-BINDING TRANSCRIPTIONAL ACTIVATOR ALPA"/>
    <property type="match status" value="1"/>
</dbReference>
<dbReference type="Pfam" id="PF05930">
    <property type="entry name" value="Phage_AlpA"/>
    <property type="match status" value="1"/>
</dbReference>
<keyword evidence="2" id="KW-1185">Reference proteome</keyword>
<evidence type="ECO:0000313" key="1">
    <source>
        <dbReference type="EMBL" id="TPG55046.1"/>
    </source>
</evidence>
<sequence length="67" mass="7983">MPENHESFVRLPAVLKRTSLSRSTLYRKMDQGTFPRQVKIGERCAAWRQSDIDEWAHNPMFYEQARD</sequence>
<dbReference type="InterPro" id="IPR052931">
    <property type="entry name" value="Prophage_regulatory_activator"/>
</dbReference>
<name>A0A502G1A4_9SPHN</name>
<organism evidence="1 2">
    <name type="scientific">Sphingomonas glacialis</name>
    <dbReference type="NCBI Taxonomy" id="658225"/>
    <lineage>
        <taxon>Bacteria</taxon>
        <taxon>Pseudomonadati</taxon>
        <taxon>Pseudomonadota</taxon>
        <taxon>Alphaproteobacteria</taxon>
        <taxon>Sphingomonadales</taxon>
        <taxon>Sphingomonadaceae</taxon>
        <taxon>Sphingomonas</taxon>
    </lineage>
</organism>
<dbReference type="Proteomes" id="UP000319931">
    <property type="component" value="Unassembled WGS sequence"/>
</dbReference>
<dbReference type="Gene3D" id="1.10.238.160">
    <property type="match status" value="1"/>
</dbReference>
<dbReference type="PANTHER" id="PTHR36154:SF1">
    <property type="entry name" value="DNA-BINDING TRANSCRIPTIONAL ACTIVATOR ALPA"/>
    <property type="match status" value="1"/>
</dbReference>
<dbReference type="AlphaFoldDB" id="A0A502G1A4"/>
<gene>
    <name evidence="1" type="ORF">EAH76_10760</name>
</gene>
<protein>
    <submittedName>
        <fullName evidence="1">AlpA family transcriptional regulator</fullName>
    </submittedName>
</protein>
<accession>A0A502G1A4</accession>
<dbReference type="InterPro" id="IPR010260">
    <property type="entry name" value="AlpA"/>
</dbReference>
<dbReference type="RefSeq" id="WP_140850185.1">
    <property type="nucleotide sequence ID" value="NZ_RCZC01000002.1"/>
</dbReference>
<reference evidence="1 2" key="1">
    <citation type="journal article" date="2019" name="Environ. Microbiol.">
        <title>Species interactions and distinct microbial communities in high Arctic permafrost affected cryosols are associated with the CH4 and CO2 gas fluxes.</title>
        <authorList>
            <person name="Altshuler I."/>
            <person name="Hamel J."/>
            <person name="Turney S."/>
            <person name="Magnuson E."/>
            <person name="Levesque R."/>
            <person name="Greer C."/>
            <person name="Whyte L.G."/>
        </authorList>
    </citation>
    <scope>NUCLEOTIDE SEQUENCE [LARGE SCALE GENOMIC DNA]</scope>
    <source>
        <strain evidence="1 2">E6.1</strain>
    </source>
</reference>
<dbReference type="OrthoDB" id="1525365at2"/>
<comment type="caution">
    <text evidence="1">The sequence shown here is derived from an EMBL/GenBank/DDBJ whole genome shotgun (WGS) entry which is preliminary data.</text>
</comment>
<dbReference type="EMBL" id="RCZC01000002">
    <property type="protein sequence ID" value="TPG55046.1"/>
    <property type="molecule type" value="Genomic_DNA"/>
</dbReference>